<name>A0A166GA39_DAUCS</name>
<organism evidence="1">
    <name type="scientific">Daucus carota subsp. sativus</name>
    <name type="common">Carrot</name>
    <dbReference type="NCBI Taxonomy" id="79200"/>
    <lineage>
        <taxon>Eukaryota</taxon>
        <taxon>Viridiplantae</taxon>
        <taxon>Streptophyta</taxon>
        <taxon>Embryophyta</taxon>
        <taxon>Tracheophyta</taxon>
        <taxon>Spermatophyta</taxon>
        <taxon>Magnoliopsida</taxon>
        <taxon>eudicotyledons</taxon>
        <taxon>Gunneridae</taxon>
        <taxon>Pentapetalae</taxon>
        <taxon>asterids</taxon>
        <taxon>campanulids</taxon>
        <taxon>Apiales</taxon>
        <taxon>Apiaceae</taxon>
        <taxon>Apioideae</taxon>
        <taxon>Scandiceae</taxon>
        <taxon>Daucinae</taxon>
        <taxon>Daucus</taxon>
        <taxon>Daucus sect. Daucus</taxon>
    </lineage>
</organism>
<gene>
    <name evidence="1" type="ORF">DCAR_001383</name>
</gene>
<accession>A0A166GA39</accession>
<comment type="caution">
    <text evidence="1">The sequence shown here is derived from an EMBL/GenBank/DDBJ whole genome shotgun (WGS) entry which is preliminary data.</text>
</comment>
<dbReference type="AlphaFoldDB" id="A0A166GA39"/>
<dbReference type="EMBL" id="LNRQ01000001">
    <property type="protein sequence ID" value="KZN08727.1"/>
    <property type="molecule type" value="Genomic_DNA"/>
</dbReference>
<reference evidence="1" key="1">
    <citation type="journal article" date="2016" name="Nat. Genet.">
        <title>A high-quality carrot genome assembly provides new insights into carotenoid accumulation and asterid genome evolution.</title>
        <authorList>
            <person name="Iorizzo M."/>
            <person name="Ellison S."/>
            <person name="Senalik D."/>
            <person name="Zeng P."/>
            <person name="Satapoomin P."/>
            <person name="Huang J."/>
            <person name="Bowman M."/>
            <person name="Iovene M."/>
            <person name="Sanseverino W."/>
            <person name="Cavagnaro P."/>
            <person name="Yildiz M."/>
            <person name="Macko-Podgorni A."/>
            <person name="Moranska E."/>
            <person name="Grzebelus E."/>
            <person name="Grzebelus D."/>
            <person name="Ashrafi H."/>
            <person name="Zheng Z."/>
            <person name="Cheng S."/>
            <person name="Spooner D."/>
            <person name="Van Deynze A."/>
            <person name="Simon P."/>
        </authorList>
    </citation>
    <scope>NUCLEOTIDE SEQUENCE [LARGE SCALE GENOMIC DNA]</scope>
    <source>
        <tissue evidence="1">Leaf</tissue>
    </source>
</reference>
<sequence>MTSSEARSVLAIFVDLFQNVLFLEYAICYTSYYITMSQRDAEVGNTFKLARK</sequence>
<proteinExistence type="predicted"/>
<evidence type="ECO:0000313" key="1">
    <source>
        <dbReference type="EMBL" id="KZN08727.1"/>
    </source>
</evidence>
<protein>
    <submittedName>
        <fullName evidence="1">Uncharacterized protein</fullName>
    </submittedName>
</protein>
<dbReference type="Gramene" id="KZN08727">
    <property type="protein sequence ID" value="KZN08727"/>
    <property type="gene ID" value="DCAR_001383"/>
</dbReference>